<organism evidence="7 8">
    <name type="scientific">Phytophthora fragariaefolia</name>
    <dbReference type="NCBI Taxonomy" id="1490495"/>
    <lineage>
        <taxon>Eukaryota</taxon>
        <taxon>Sar</taxon>
        <taxon>Stramenopiles</taxon>
        <taxon>Oomycota</taxon>
        <taxon>Peronosporomycetes</taxon>
        <taxon>Peronosporales</taxon>
        <taxon>Peronosporaceae</taxon>
        <taxon>Phytophthora</taxon>
    </lineage>
</organism>
<keyword evidence="8" id="KW-1185">Reference proteome</keyword>
<dbReference type="SUPFAM" id="SSF81606">
    <property type="entry name" value="PP2C-like"/>
    <property type="match status" value="1"/>
</dbReference>
<evidence type="ECO:0000256" key="4">
    <source>
        <dbReference type="ARBA" id="ARBA00022912"/>
    </source>
</evidence>
<dbReference type="EMBL" id="BSXT01000683">
    <property type="protein sequence ID" value="GMF32329.1"/>
    <property type="molecule type" value="Genomic_DNA"/>
</dbReference>
<keyword evidence="4" id="KW-0904">Protein phosphatase</keyword>
<dbReference type="GO" id="GO:0046872">
    <property type="term" value="F:metal ion binding"/>
    <property type="evidence" value="ECO:0007669"/>
    <property type="project" value="UniProtKB-KW"/>
</dbReference>
<reference evidence="7" key="1">
    <citation type="submission" date="2023-04" db="EMBL/GenBank/DDBJ databases">
        <title>Phytophthora fragariaefolia NBRC 109709.</title>
        <authorList>
            <person name="Ichikawa N."/>
            <person name="Sato H."/>
            <person name="Tonouchi N."/>
        </authorList>
    </citation>
    <scope>NUCLEOTIDE SEQUENCE</scope>
    <source>
        <strain evidence="7">NBRC 109709</strain>
    </source>
</reference>
<comment type="subcellular location">
    <subcellularLocation>
        <location evidence="1">Membrane</location>
        <topology evidence="1">Peripheral membrane protein</topology>
    </subcellularLocation>
</comment>
<proteinExistence type="predicted"/>
<gene>
    <name evidence="7" type="ORF">Pfra01_000766700</name>
</gene>
<evidence type="ECO:0000256" key="2">
    <source>
        <dbReference type="ARBA" id="ARBA00022723"/>
    </source>
</evidence>
<evidence type="ECO:0000259" key="6">
    <source>
        <dbReference type="PROSITE" id="PS51746"/>
    </source>
</evidence>
<comment type="caution">
    <text evidence="7">The sequence shown here is derived from an EMBL/GenBank/DDBJ whole genome shotgun (WGS) entry which is preliminary data.</text>
</comment>
<dbReference type="AlphaFoldDB" id="A0A9W6X667"/>
<dbReference type="GO" id="GO:0004721">
    <property type="term" value="F:phosphoprotein phosphatase activity"/>
    <property type="evidence" value="ECO:0007669"/>
    <property type="project" value="UniProtKB-KW"/>
</dbReference>
<evidence type="ECO:0000313" key="7">
    <source>
        <dbReference type="EMBL" id="GMF32329.1"/>
    </source>
</evidence>
<dbReference type="InterPro" id="IPR000222">
    <property type="entry name" value="PP2C_BS"/>
</dbReference>
<sequence>MCPPINPHVHYRYGISQMQGRRPYMEDRHSAMADLNGDSTQSFYAIFDGHGGDGAAKCVAEVDAAAAVAGAALLTVVLQLLRAGHVPERHPGADDQQGARGSAQERIPAHGSGG</sequence>
<evidence type="ECO:0000313" key="8">
    <source>
        <dbReference type="Proteomes" id="UP001165121"/>
    </source>
</evidence>
<dbReference type="InterPro" id="IPR036457">
    <property type="entry name" value="PPM-type-like_dom_sf"/>
</dbReference>
<dbReference type="Pfam" id="PF00481">
    <property type="entry name" value="PP2C"/>
    <property type="match status" value="1"/>
</dbReference>
<name>A0A9W6X667_9STRA</name>
<dbReference type="Gene3D" id="3.60.40.10">
    <property type="entry name" value="PPM-type phosphatase domain"/>
    <property type="match status" value="1"/>
</dbReference>
<evidence type="ECO:0000256" key="5">
    <source>
        <dbReference type="SAM" id="MobiDB-lite"/>
    </source>
</evidence>
<accession>A0A9W6X667</accession>
<evidence type="ECO:0000256" key="3">
    <source>
        <dbReference type="ARBA" id="ARBA00022801"/>
    </source>
</evidence>
<feature type="region of interest" description="Disordered" evidence="5">
    <location>
        <begin position="87"/>
        <end position="114"/>
    </location>
</feature>
<feature type="domain" description="PPM-type phosphatase" evidence="6">
    <location>
        <begin position="12"/>
        <end position="114"/>
    </location>
</feature>
<dbReference type="Proteomes" id="UP001165121">
    <property type="component" value="Unassembled WGS sequence"/>
</dbReference>
<protein>
    <submittedName>
        <fullName evidence="7">Unnamed protein product</fullName>
    </submittedName>
</protein>
<dbReference type="PROSITE" id="PS51746">
    <property type="entry name" value="PPM_2"/>
    <property type="match status" value="1"/>
</dbReference>
<keyword evidence="3" id="KW-0378">Hydrolase</keyword>
<evidence type="ECO:0000256" key="1">
    <source>
        <dbReference type="ARBA" id="ARBA00004170"/>
    </source>
</evidence>
<dbReference type="OrthoDB" id="10264738at2759"/>
<dbReference type="GO" id="GO:0016020">
    <property type="term" value="C:membrane"/>
    <property type="evidence" value="ECO:0007669"/>
    <property type="project" value="UniProtKB-SubCell"/>
</dbReference>
<keyword evidence="2" id="KW-0479">Metal-binding</keyword>
<dbReference type="InterPro" id="IPR001932">
    <property type="entry name" value="PPM-type_phosphatase-like_dom"/>
</dbReference>
<dbReference type="PROSITE" id="PS01032">
    <property type="entry name" value="PPM_1"/>
    <property type="match status" value="1"/>
</dbReference>